<accession>A0A922FIE6</accession>
<comment type="caution">
    <text evidence="3">The sequence shown here is derived from an EMBL/GenBank/DDBJ whole genome shotgun (WGS) entry which is preliminary data.</text>
</comment>
<feature type="compositionally biased region" description="Low complexity" evidence="1">
    <location>
        <begin position="301"/>
        <end position="312"/>
    </location>
</feature>
<feature type="compositionally biased region" description="Polar residues" evidence="1">
    <location>
        <begin position="169"/>
        <end position="185"/>
    </location>
</feature>
<feature type="compositionally biased region" description="Polar residues" evidence="1">
    <location>
        <begin position="268"/>
        <end position="277"/>
    </location>
</feature>
<dbReference type="EMBL" id="CM031827">
    <property type="protein sequence ID" value="KAG6720218.1"/>
    <property type="molecule type" value="Genomic_DNA"/>
</dbReference>
<sequence length="1097" mass="119437">MVLGLKAKNRRSASVQINYLIHVEDIKPWPPSQSLRSLRSVLIQWENGDRNSGSTNIVVPSLGSVVVEGKIEFNESFRLPVTLLRDVSVKGGDADAFKKNCLEFNLYEARRDKTVKGQSLATAIIDLADYGVVQDALSISAPMNCKRSYGNTDQPILNIKIQPVRKGRTNSSLRDNQSRRVSQNDDGGGSVSALMNEEYAEEAESASFTDDDVSSHSSQTIASTAFDSIGGLPPQENGADTVRHSTGGGNKDHALASNLKFEQSNMTSCIGSQENPKGSSSCSSSIDLSSDLGSPVNGPASESNFPNSSSTSIQQHVASHGFHSSSSSLVYENTEEDSDIRSNDNGHLALEVHEKISNTTSVVSGDGERNIKENVLHSFVASPDKNSQMVGKLDSSKYSDSKVNGNNDGKGWEIGSDHLEEAETTDDYFDGSMEDKYGKEPQEKGLEIENLDEKTLFTEDEPSVTGSATRGQASLEGDTFSLSSGSPGLKSNILKTERLKNVKSVRSSTDLGRTNGLVSGTQHTEVTEAGVLGDAQYIGRNFRSNERKDAKVYPKDTKSAFLDSKIQQLEYRIKMLEGELREAAAVEASLYSVVAEHGSSMSKVHAPARRLSRLYLHACRESSLSRKASAARSAVSGLFLVAKACGNDVPRLTFWLSNSIVLRTIISKAIGDRELPLPAEFGIERNGGVKVINKVSSLLKWKVSSPGIKENAKSLYGSFGNWEDPRTFTSALEKIESWIFSRIVESIWWQTLTPHMHSTAATTINECLGSSSRKTYERLSSSGEQEQGNFAIDLWKKAFRDACERLCPIRAGGHECGCLPLLARLIMEQCVARLDVAMFNAILRESADEIPTDPVSDPISDAKVLPISAGKSSFGAGAQLKNAIGNWSRWLTDLFGMDDDDSIDDANNHDDTDEREDASFKSFHLLNALSDLMMLPKDMLLSKTIRKEVCPSFGAPLIKRVVGNFVPDEFCPDPIPRVVLEALDSEDHFEPGEESLMNFPCAAAPTVYSPPLAASVANIIGETGSQTHLRRSGSSVLRKSYTSDDELDELNSPLSSIFIDGSLSSAVPTKFSWVSKGNGNQDAVRYELLRSVWMNSD</sequence>
<dbReference type="GO" id="GO:0005643">
    <property type="term" value="C:nuclear pore"/>
    <property type="evidence" value="ECO:0007669"/>
    <property type="project" value="InterPro"/>
</dbReference>
<dbReference type="EMBL" id="CM031827">
    <property type="protein sequence ID" value="KAG6720219.1"/>
    <property type="molecule type" value="Genomic_DNA"/>
</dbReference>
<feature type="region of interest" description="Disordered" evidence="1">
    <location>
        <begin position="199"/>
        <end position="218"/>
    </location>
</feature>
<dbReference type="PANTHER" id="PTHR31344">
    <property type="entry name" value="NUCLEAR PORE COMPLEX PROTEIN NUP205"/>
    <property type="match status" value="1"/>
</dbReference>
<dbReference type="Pfam" id="PF10358">
    <property type="entry name" value="NT-C2"/>
    <property type="match status" value="1"/>
</dbReference>
<name>A0A922FIE6_CARIL</name>
<dbReference type="InterPro" id="IPR019448">
    <property type="entry name" value="NT-C2"/>
</dbReference>
<feature type="domain" description="C2 NT-type" evidence="2">
    <location>
        <begin position="7"/>
        <end position="165"/>
    </location>
</feature>
<evidence type="ECO:0000313" key="3">
    <source>
        <dbReference type="EMBL" id="KAG6720225.1"/>
    </source>
</evidence>
<dbReference type="PROSITE" id="PS51840">
    <property type="entry name" value="C2_NT"/>
    <property type="match status" value="1"/>
</dbReference>
<feature type="region of interest" description="Disordered" evidence="1">
    <location>
        <begin position="268"/>
        <end position="343"/>
    </location>
</feature>
<evidence type="ECO:0000259" key="2">
    <source>
        <dbReference type="PROSITE" id="PS51840"/>
    </source>
</evidence>
<dbReference type="EMBL" id="CM031827">
    <property type="protein sequence ID" value="KAG6720224.1"/>
    <property type="molecule type" value="Genomic_DNA"/>
</dbReference>
<organism evidence="3 4">
    <name type="scientific">Carya illinoinensis</name>
    <name type="common">Pecan</name>
    <dbReference type="NCBI Taxonomy" id="32201"/>
    <lineage>
        <taxon>Eukaryota</taxon>
        <taxon>Viridiplantae</taxon>
        <taxon>Streptophyta</taxon>
        <taxon>Embryophyta</taxon>
        <taxon>Tracheophyta</taxon>
        <taxon>Spermatophyta</taxon>
        <taxon>Magnoliopsida</taxon>
        <taxon>eudicotyledons</taxon>
        <taxon>Gunneridae</taxon>
        <taxon>Pentapetalae</taxon>
        <taxon>rosids</taxon>
        <taxon>fabids</taxon>
        <taxon>Fagales</taxon>
        <taxon>Juglandaceae</taxon>
        <taxon>Carya</taxon>
    </lineage>
</organism>
<dbReference type="EMBL" id="CM031827">
    <property type="protein sequence ID" value="KAG6720225.1"/>
    <property type="molecule type" value="Genomic_DNA"/>
</dbReference>
<reference evidence="3" key="1">
    <citation type="submission" date="2021-01" db="EMBL/GenBank/DDBJ databases">
        <authorList>
            <person name="Lovell J.T."/>
            <person name="Bentley N."/>
            <person name="Bhattarai G."/>
            <person name="Jenkins J.W."/>
            <person name="Sreedasyam A."/>
            <person name="Alarcon Y."/>
            <person name="Bock C."/>
            <person name="Boston L."/>
            <person name="Carlson J."/>
            <person name="Cervantes K."/>
            <person name="Clermont K."/>
            <person name="Krom N."/>
            <person name="Kubenka K."/>
            <person name="Mamidi S."/>
            <person name="Mattison C."/>
            <person name="Monteros M."/>
            <person name="Pisani C."/>
            <person name="Plott C."/>
            <person name="Rajasekar S."/>
            <person name="Rhein H.S."/>
            <person name="Rohla C."/>
            <person name="Song M."/>
            <person name="Hilaire R.S."/>
            <person name="Shu S."/>
            <person name="Wells L."/>
            <person name="Wang X."/>
            <person name="Webber J."/>
            <person name="Heerema R.J."/>
            <person name="Klein P."/>
            <person name="Conner P."/>
            <person name="Grauke L."/>
            <person name="Grimwood J."/>
            <person name="Schmutz J."/>
            <person name="Randall J.J."/>
        </authorList>
    </citation>
    <scope>NUCLEOTIDE SEQUENCE</scope>
    <source>
        <tissue evidence="3">Leaf</tissue>
    </source>
</reference>
<feature type="compositionally biased region" description="Acidic residues" evidence="1">
    <location>
        <begin position="199"/>
        <end position="212"/>
    </location>
</feature>
<feature type="region of interest" description="Disordered" evidence="1">
    <location>
        <begin position="460"/>
        <end position="483"/>
    </location>
</feature>
<evidence type="ECO:0000256" key="1">
    <source>
        <dbReference type="SAM" id="MobiDB-lite"/>
    </source>
</evidence>
<feature type="region of interest" description="Disordered" evidence="1">
    <location>
        <begin position="226"/>
        <end position="253"/>
    </location>
</feature>
<dbReference type="PANTHER" id="PTHR31344:SF15">
    <property type="entry name" value="EEIG1_EHBP1 PROTEIN AMINO-TERMINAL DOMAIN PROTEIN"/>
    <property type="match status" value="1"/>
</dbReference>
<feature type="compositionally biased region" description="Low complexity" evidence="1">
    <location>
        <begin position="278"/>
        <end position="294"/>
    </location>
</feature>
<evidence type="ECO:0000313" key="4">
    <source>
        <dbReference type="Proteomes" id="UP000811246"/>
    </source>
</evidence>
<protein>
    <recommendedName>
        <fullName evidence="2">C2 NT-type domain-containing protein</fullName>
    </recommendedName>
</protein>
<dbReference type="AlphaFoldDB" id="A0A922FIE6"/>
<gene>
    <name evidence="3" type="ORF">I3842_03G048100</name>
</gene>
<dbReference type="Proteomes" id="UP000811246">
    <property type="component" value="Chromosome 3"/>
</dbReference>
<dbReference type="InterPro" id="IPR021827">
    <property type="entry name" value="Nup186/Nup192/Nup205"/>
</dbReference>
<proteinExistence type="predicted"/>
<feature type="region of interest" description="Disordered" evidence="1">
    <location>
        <begin position="164"/>
        <end position="191"/>
    </location>
</feature>